<comment type="caution">
    <text evidence="7">The sequence shown here is derived from an EMBL/GenBank/DDBJ whole genome shotgun (WGS) entry which is preliminary data.</text>
</comment>
<dbReference type="PROSITE" id="PS51078">
    <property type="entry name" value="ICLR_ED"/>
    <property type="match status" value="1"/>
</dbReference>
<dbReference type="InterPro" id="IPR036390">
    <property type="entry name" value="WH_DNA-bd_sf"/>
</dbReference>
<organism evidence="7 8">
    <name type="scientific">Pseudonocardia humida</name>
    <dbReference type="NCBI Taxonomy" id="2800819"/>
    <lineage>
        <taxon>Bacteria</taxon>
        <taxon>Bacillati</taxon>
        <taxon>Actinomycetota</taxon>
        <taxon>Actinomycetes</taxon>
        <taxon>Pseudonocardiales</taxon>
        <taxon>Pseudonocardiaceae</taxon>
        <taxon>Pseudonocardia</taxon>
    </lineage>
</organism>
<keyword evidence="2" id="KW-0238">DNA-binding</keyword>
<evidence type="ECO:0000256" key="1">
    <source>
        <dbReference type="ARBA" id="ARBA00023015"/>
    </source>
</evidence>
<evidence type="ECO:0000313" key="8">
    <source>
        <dbReference type="Proteomes" id="UP001165283"/>
    </source>
</evidence>
<gene>
    <name evidence="7" type="ORF">KDL28_10565</name>
</gene>
<feature type="domain" description="HTH iclR-type" evidence="5">
    <location>
        <begin position="9"/>
        <end position="68"/>
    </location>
</feature>
<evidence type="ECO:0000256" key="3">
    <source>
        <dbReference type="ARBA" id="ARBA00023163"/>
    </source>
</evidence>
<dbReference type="Gene3D" id="1.10.10.10">
    <property type="entry name" value="Winged helix-like DNA-binding domain superfamily/Winged helix DNA-binding domain"/>
    <property type="match status" value="1"/>
</dbReference>
<dbReference type="SMART" id="SM00346">
    <property type="entry name" value="HTH_ICLR"/>
    <property type="match status" value="1"/>
</dbReference>
<dbReference type="RefSeq" id="WP_252437332.1">
    <property type="nucleotide sequence ID" value="NZ_JAGSOV010000023.1"/>
</dbReference>
<sequence>MTTASPAPASMIDRIVTILDSFDGPHGFTLAQVVARTGLPRSSAHRILEHLVKVGWLRRDQLHYHLGLRILELGTLACYQHQLRGAASPHLYELAHSTGMTVHLAVLDGPEIVYLDKLGGRSSLRVPSRIGGRAPATCTGVGKVLLAYAEEAGLEAVLGRPLPRPTPASIGTERRLRAELAHVRDRGIAFDREESAWGLGCVAAPIGPPGSPEAALSVCGPIARVNLEHLVGPVRASAQAVWASVGAGRTAPPSSLHGAPAPRQPIGA</sequence>
<dbReference type="InterPro" id="IPR005471">
    <property type="entry name" value="Tscrpt_reg_IclR_N"/>
</dbReference>
<dbReference type="Gene3D" id="3.30.450.40">
    <property type="match status" value="1"/>
</dbReference>
<evidence type="ECO:0000259" key="5">
    <source>
        <dbReference type="PROSITE" id="PS51077"/>
    </source>
</evidence>
<dbReference type="SUPFAM" id="SSF46785">
    <property type="entry name" value="Winged helix' DNA-binding domain"/>
    <property type="match status" value="1"/>
</dbReference>
<dbReference type="InterPro" id="IPR014757">
    <property type="entry name" value="Tscrpt_reg_IclR_C"/>
</dbReference>
<dbReference type="Pfam" id="PF09339">
    <property type="entry name" value="HTH_IclR"/>
    <property type="match status" value="1"/>
</dbReference>
<dbReference type="InterPro" id="IPR050707">
    <property type="entry name" value="HTH_MetabolicPath_Reg"/>
</dbReference>
<proteinExistence type="predicted"/>
<dbReference type="InterPro" id="IPR036388">
    <property type="entry name" value="WH-like_DNA-bd_sf"/>
</dbReference>
<evidence type="ECO:0000256" key="2">
    <source>
        <dbReference type="ARBA" id="ARBA00023125"/>
    </source>
</evidence>
<protein>
    <submittedName>
        <fullName evidence="7">IclR family transcriptional regulator</fullName>
    </submittedName>
</protein>
<keyword evidence="8" id="KW-1185">Reference proteome</keyword>
<dbReference type="Proteomes" id="UP001165283">
    <property type="component" value="Unassembled WGS sequence"/>
</dbReference>
<dbReference type="PROSITE" id="PS51077">
    <property type="entry name" value="HTH_ICLR"/>
    <property type="match status" value="1"/>
</dbReference>
<evidence type="ECO:0000256" key="4">
    <source>
        <dbReference type="SAM" id="MobiDB-lite"/>
    </source>
</evidence>
<evidence type="ECO:0000313" key="7">
    <source>
        <dbReference type="EMBL" id="MCO1655495.1"/>
    </source>
</evidence>
<evidence type="ECO:0000259" key="6">
    <source>
        <dbReference type="PROSITE" id="PS51078"/>
    </source>
</evidence>
<dbReference type="EMBL" id="JAGSOV010000023">
    <property type="protein sequence ID" value="MCO1655495.1"/>
    <property type="molecule type" value="Genomic_DNA"/>
</dbReference>
<keyword evidence="1" id="KW-0805">Transcription regulation</keyword>
<dbReference type="SUPFAM" id="SSF55781">
    <property type="entry name" value="GAF domain-like"/>
    <property type="match status" value="1"/>
</dbReference>
<reference evidence="7" key="1">
    <citation type="submission" date="2021-04" db="EMBL/GenBank/DDBJ databases">
        <title>Pseudonocardia sp. nov., isolated from sandy soil of mangrove forest.</title>
        <authorList>
            <person name="Zan Z."/>
            <person name="Huang R."/>
            <person name="Liu W."/>
        </authorList>
    </citation>
    <scope>NUCLEOTIDE SEQUENCE</scope>
    <source>
        <strain evidence="7">S2-4</strain>
    </source>
</reference>
<dbReference type="PANTHER" id="PTHR30136">
    <property type="entry name" value="HELIX-TURN-HELIX TRANSCRIPTIONAL REGULATOR, ICLR FAMILY"/>
    <property type="match status" value="1"/>
</dbReference>
<feature type="region of interest" description="Disordered" evidence="4">
    <location>
        <begin position="249"/>
        <end position="268"/>
    </location>
</feature>
<dbReference type="Pfam" id="PF01614">
    <property type="entry name" value="IclR_C"/>
    <property type="match status" value="1"/>
</dbReference>
<dbReference type="InterPro" id="IPR029016">
    <property type="entry name" value="GAF-like_dom_sf"/>
</dbReference>
<keyword evidence="3" id="KW-0804">Transcription</keyword>
<name>A0ABT0ZXM2_9PSEU</name>
<feature type="domain" description="IclR-ED" evidence="6">
    <location>
        <begin position="69"/>
        <end position="247"/>
    </location>
</feature>
<dbReference type="PANTHER" id="PTHR30136:SF24">
    <property type="entry name" value="HTH-TYPE TRANSCRIPTIONAL REPRESSOR ALLR"/>
    <property type="match status" value="1"/>
</dbReference>
<accession>A0ABT0ZXM2</accession>